<feature type="region of interest" description="Disordered" evidence="1">
    <location>
        <begin position="85"/>
        <end position="151"/>
    </location>
</feature>
<dbReference type="Proteomes" id="UP000324832">
    <property type="component" value="Unassembled WGS sequence"/>
</dbReference>
<evidence type="ECO:0000313" key="4">
    <source>
        <dbReference type="Proteomes" id="UP000324832"/>
    </source>
</evidence>
<evidence type="ECO:0000256" key="1">
    <source>
        <dbReference type="SAM" id="MobiDB-lite"/>
    </source>
</evidence>
<dbReference type="GO" id="GO:0003824">
    <property type="term" value="F:catalytic activity"/>
    <property type="evidence" value="ECO:0007669"/>
    <property type="project" value="InterPro"/>
</dbReference>
<evidence type="ECO:0000259" key="2">
    <source>
        <dbReference type="Pfam" id="PF14529"/>
    </source>
</evidence>
<dbReference type="InterPro" id="IPR036691">
    <property type="entry name" value="Endo/exonu/phosph_ase_sf"/>
</dbReference>
<gene>
    <name evidence="3" type="ORF">LSINAPIS_LOCUS8745</name>
</gene>
<dbReference type="InterPro" id="IPR005135">
    <property type="entry name" value="Endo/exonuclease/phosphatase"/>
</dbReference>
<accession>A0A5E4QIV5</accession>
<keyword evidence="4" id="KW-1185">Reference proteome</keyword>
<organism evidence="3 4">
    <name type="scientific">Leptidea sinapis</name>
    <dbReference type="NCBI Taxonomy" id="189913"/>
    <lineage>
        <taxon>Eukaryota</taxon>
        <taxon>Metazoa</taxon>
        <taxon>Ecdysozoa</taxon>
        <taxon>Arthropoda</taxon>
        <taxon>Hexapoda</taxon>
        <taxon>Insecta</taxon>
        <taxon>Pterygota</taxon>
        <taxon>Neoptera</taxon>
        <taxon>Endopterygota</taxon>
        <taxon>Lepidoptera</taxon>
        <taxon>Glossata</taxon>
        <taxon>Ditrysia</taxon>
        <taxon>Papilionoidea</taxon>
        <taxon>Pieridae</taxon>
        <taxon>Dismorphiinae</taxon>
        <taxon>Leptidea</taxon>
    </lineage>
</organism>
<dbReference type="SUPFAM" id="SSF56219">
    <property type="entry name" value="DNase I-like"/>
    <property type="match status" value="1"/>
</dbReference>
<dbReference type="EMBL" id="FZQP02003200">
    <property type="protein sequence ID" value="VVC97483.1"/>
    <property type="molecule type" value="Genomic_DNA"/>
</dbReference>
<dbReference type="AlphaFoldDB" id="A0A5E4QIV5"/>
<feature type="domain" description="Endonuclease/exonuclease/phosphatase" evidence="2">
    <location>
        <begin position="154"/>
        <end position="217"/>
    </location>
</feature>
<sequence length="399" mass="45436">MGLSYGIIRNVDLDICDEEIKGNLESDLEIVSVRRLKRTTITGEWVESETIRIGCRGSVLLTYVRGYGCSLGRSYKDVIISHPDIDTDKQESTDGGSQQEKDVINTKQRVKRNIKIKKRNKNNMKTESSGDVVREKSDTGMSVDERDDENKGIGDFNAHHSCWSNRSDTRGTQIYDVGLDTGFMTLNNGEYTRIRLKSSPDIIFVSSNIAVKLDWKNLGNEENPQVLFDSLINLINKAENVSIPMIKIPQNPTGKFIRRSYWSPSLSHKVAQRRLALREFRRNPISNNLNVLVKKHSEARSPIYKARAQYWFEFCDSIDEATTSSSMWCQMRWMKGLKTARLSVSEERKFELLCKLAPDYKAGNAHPLNVIAHAPSTFTSENTLNAAHKAQNLRRLAHY</sequence>
<reference evidence="3 4" key="1">
    <citation type="submission" date="2017-07" db="EMBL/GenBank/DDBJ databases">
        <authorList>
            <person name="Talla V."/>
            <person name="Backstrom N."/>
        </authorList>
    </citation>
    <scope>NUCLEOTIDE SEQUENCE [LARGE SCALE GENOMIC DNA]</scope>
</reference>
<evidence type="ECO:0000313" key="3">
    <source>
        <dbReference type="EMBL" id="VVC97483.1"/>
    </source>
</evidence>
<dbReference type="Pfam" id="PF14529">
    <property type="entry name" value="Exo_endo_phos_2"/>
    <property type="match status" value="1"/>
</dbReference>
<dbReference type="Gene3D" id="3.60.10.10">
    <property type="entry name" value="Endonuclease/exonuclease/phosphatase"/>
    <property type="match status" value="1"/>
</dbReference>
<protein>
    <recommendedName>
        <fullName evidence="2">Endonuclease/exonuclease/phosphatase domain-containing protein</fullName>
    </recommendedName>
</protein>
<feature type="compositionally biased region" description="Basic residues" evidence="1">
    <location>
        <begin position="108"/>
        <end position="122"/>
    </location>
</feature>
<proteinExistence type="predicted"/>
<name>A0A5E4QIV5_9NEOP</name>